<keyword evidence="1" id="KW-0812">Transmembrane</keyword>
<dbReference type="Proteomes" id="UP000683000">
    <property type="component" value="Unassembled WGS sequence"/>
</dbReference>
<reference evidence="2" key="1">
    <citation type="submission" date="2021-03" db="EMBL/GenBank/DDBJ databases">
        <title>Evolutionary innovations through gain and loss of genes in the ectomycorrhizal Boletales.</title>
        <authorList>
            <person name="Wu G."/>
            <person name="Miyauchi S."/>
            <person name="Morin E."/>
            <person name="Yang Z.-L."/>
            <person name="Xu J."/>
            <person name="Martin F.M."/>
        </authorList>
    </citation>
    <scope>NUCLEOTIDE SEQUENCE</scope>
    <source>
        <strain evidence="2">BR01</strain>
    </source>
</reference>
<accession>A0A8I2YJ33</accession>
<keyword evidence="1" id="KW-0472">Membrane</keyword>
<dbReference type="EMBL" id="JAGFBS010000023">
    <property type="protein sequence ID" value="KAG6373254.1"/>
    <property type="molecule type" value="Genomic_DNA"/>
</dbReference>
<gene>
    <name evidence="2" type="ORF">JVT61DRAFT_6881</name>
</gene>
<keyword evidence="1" id="KW-1133">Transmembrane helix</keyword>
<dbReference type="AlphaFoldDB" id="A0A8I2YJ33"/>
<feature type="transmembrane region" description="Helical" evidence="1">
    <location>
        <begin position="151"/>
        <end position="169"/>
    </location>
</feature>
<sequence length="183" mass="20449">MIPRRGGRSGTGCWLSCESSGGWCMCIEDRNCRQNLGMSRSKCMGCGVEEAPIAVCFPSLLRSFATGRNNKEIPRKTAFSEQPKTWYPYDPILLSNLQAVQRPTSLCGQHPSSPSIAPDEYAYAYGVGNASLSVSPHCFTQARVLHITYLVWWRSFGLFFLYCFTFHSLHSFTLVTSSLVHAF</sequence>
<evidence type="ECO:0000313" key="3">
    <source>
        <dbReference type="Proteomes" id="UP000683000"/>
    </source>
</evidence>
<evidence type="ECO:0000313" key="2">
    <source>
        <dbReference type="EMBL" id="KAG6373254.1"/>
    </source>
</evidence>
<organism evidence="2 3">
    <name type="scientific">Boletus reticuloceps</name>
    <dbReference type="NCBI Taxonomy" id="495285"/>
    <lineage>
        <taxon>Eukaryota</taxon>
        <taxon>Fungi</taxon>
        <taxon>Dikarya</taxon>
        <taxon>Basidiomycota</taxon>
        <taxon>Agaricomycotina</taxon>
        <taxon>Agaricomycetes</taxon>
        <taxon>Agaricomycetidae</taxon>
        <taxon>Boletales</taxon>
        <taxon>Boletineae</taxon>
        <taxon>Boletaceae</taxon>
        <taxon>Boletoideae</taxon>
        <taxon>Boletus</taxon>
    </lineage>
</organism>
<name>A0A8I2YJ33_9AGAM</name>
<protein>
    <submittedName>
        <fullName evidence="2">Uncharacterized protein</fullName>
    </submittedName>
</protein>
<keyword evidence="3" id="KW-1185">Reference proteome</keyword>
<comment type="caution">
    <text evidence="2">The sequence shown here is derived from an EMBL/GenBank/DDBJ whole genome shotgun (WGS) entry which is preliminary data.</text>
</comment>
<proteinExistence type="predicted"/>
<evidence type="ECO:0000256" key="1">
    <source>
        <dbReference type="SAM" id="Phobius"/>
    </source>
</evidence>